<dbReference type="EMBL" id="SIHI01000001">
    <property type="protein sequence ID" value="TWT58355.1"/>
    <property type="molecule type" value="Genomic_DNA"/>
</dbReference>
<feature type="compositionally biased region" description="Acidic residues" evidence="1">
    <location>
        <begin position="270"/>
        <end position="284"/>
    </location>
</feature>
<dbReference type="PROSITE" id="PS00409">
    <property type="entry name" value="PROKAR_NTER_METHYL"/>
    <property type="match status" value="1"/>
</dbReference>
<accession>A0A5C5X886</accession>
<evidence type="ECO:0000313" key="3">
    <source>
        <dbReference type="EMBL" id="TWT58355.1"/>
    </source>
</evidence>
<dbReference type="RefSeq" id="WP_146508681.1">
    <property type="nucleotide sequence ID" value="NZ_SIHI01000001.1"/>
</dbReference>
<evidence type="ECO:0000259" key="2">
    <source>
        <dbReference type="Pfam" id="PF07596"/>
    </source>
</evidence>
<dbReference type="PANTHER" id="PTHR30093:SF2">
    <property type="entry name" value="TYPE II SECRETION SYSTEM PROTEIN H"/>
    <property type="match status" value="1"/>
</dbReference>
<dbReference type="Gene3D" id="3.30.700.10">
    <property type="entry name" value="Glycoprotein, Type 4 Pilin"/>
    <property type="match status" value="1"/>
</dbReference>
<evidence type="ECO:0000313" key="4">
    <source>
        <dbReference type="Proteomes" id="UP000317243"/>
    </source>
</evidence>
<gene>
    <name evidence="3" type="primary">epsG</name>
    <name evidence="3" type="ORF">KOR42_17290</name>
</gene>
<organism evidence="3 4">
    <name type="scientific">Thalassoglobus neptunius</name>
    <dbReference type="NCBI Taxonomy" id="1938619"/>
    <lineage>
        <taxon>Bacteria</taxon>
        <taxon>Pseudomonadati</taxon>
        <taxon>Planctomycetota</taxon>
        <taxon>Planctomycetia</taxon>
        <taxon>Planctomycetales</taxon>
        <taxon>Planctomycetaceae</taxon>
        <taxon>Thalassoglobus</taxon>
    </lineage>
</organism>
<reference evidence="3 4" key="1">
    <citation type="submission" date="2019-02" db="EMBL/GenBank/DDBJ databases">
        <title>Deep-cultivation of Planctomycetes and their phenomic and genomic characterization uncovers novel biology.</title>
        <authorList>
            <person name="Wiegand S."/>
            <person name="Jogler M."/>
            <person name="Boedeker C."/>
            <person name="Pinto D."/>
            <person name="Vollmers J."/>
            <person name="Rivas-Marin E."/>
            <person name="Kohn T."/>
            <person name="Peeters S.H."/>
            <person name="Heuer A."/>
            <person name="Rast P."/>
            <person name="Oberbeckmann S."/>
            <person name="Bunk B."/>
            <person name="Jeske O."/>
            <person name="Meyerdierks A."/>
            <person name="Storesund J.E."/>
            <person name="Kallscheuer N."/>
            <person name="Luecker S."/>
            <person name="Lage O.M."/>
            <person name="Pohl T."/>
            <person name="Merkel B.J."/>
            <person name="Hornburger P."/>
            <person name="Mueller R.-W."/>
            <person name="Bruemmer F."/>
            <person name="Labrenz M."/>
            <person name="Spormann A.M."/>
            <person name="Op Den Camp H."/>
            <person name="Overmann J."/>
            <person name="Amann R."/>
            <person name="Jetten M.S.M."/>
            <person name="Mascher T."/>
            <person name="Medema M.H."/>
            <person name="Devos D.P."/>
            <person name="Kaster A.-K."/>
            <person name="Ovreas L."/>
            <person name="Rohde M."/>
            <person name="Galperin M.Y."/>
            <person name="Jogler C."/>
        </authorList>
    </citation>
    <scope>NUCLEOTIDE SEQUENCE [LARGE SCALE GENOMIC DNA]</scope>
    <source>
        <strain evidence="3 4">KOR42</strain>
    </source>
</reference>
<keyword evidence="4" id="KW-1185">Reference proteome</keyword>
<name>A0A5C5X886_9PLAN</name>
<dbReference type="InterPro" id="IPR045584">
    <property type="entry name" value="Pilin-like"/>
</dbReference>
<dbReference type="NCBIfam" id="TIGR04294">
    <property type="entry name" value="pre_pil_HX9DG"/>
    <property type="match status" value="1"/>
</dbReference>
<dbReference type="NCBIfam" id="TIGR02532">
    <property type="entry name" value="IV_pilin_GFxxxE"/>
    <property type="match status" value="1"/>
</dbReference>
<dbReference type="PANTHER" id="PTHR30093">
    <property type="entry name" value="GENERAL SECRETION PATHWAY PROTEIN G"/>
    <property type="match status" value="1"/>
</dbReference>
<dbReference type="Pfam" id="PF07963">
    <property type="entry name" value="N_methyl"/>
    <property type="match status" value="1"/>
</dbReference>
<dbReference type="Pfam" id="PF07596">
    <property type="entry name" value="SBP_bac_10"/>
    <property type="match status" value="1"/>
</dbReference>
<proteinExistence type="predicted"/>
<dbReference type="InterPro" id="IPR027558">
    <property type="entry name" value="Pre_pil_HX9DG_C"/>
</dbReference>
<sequence length="349" mass="37450">MSRRTGFTLIELLVVIAIMAILVALLLPAVQQAREAAHRMQCKNNLLQIGFAVHSYQASHEVFPPGVVNLTGPIEQFPEGYHHGWLISILPYIEAPNLFSAIDPTLSIYAEKNLTARKTVISTYLCPSQSTARNAVPENHGVALSSYAGNHHPVAAPIDVNNHGVLFLNSRTAYNDIYDGTASTILAGEAIRNPQDLGWASGTRSSLRNGGAAINETPEGSRYYNDLTAIATGQKSRDSVDWNTQKDFGNGGYGGGYGAGYSGYGGYGTDEAEDEGSMGAEEAEAPVRPPEPELPASYAFDPGGFGSHHPGGAQFLLCDGSVRFLSENITSLVYRNLLDRADGQNIDEF</sequence>
<dbReference type="InterPro" id="IPR011453">
    <property type="entry name" value="DUF1559"/>
</dbReference>
<dbReference type="OrthoDB" id="255848at2"/>
<dbReference type="Proteomes" id="UP000317243">
    <property type="component" value="Unassembled WGS sequence"/>
</dbReference>
<comment type="caution">
    <text evidence="3">The sequence shown here is derived from an EMBL/GenBank/DDBJ whole genome shotgun (WGS) entry which is preliminary data.</text>
</comment>
<evidence type="ECO:0000256" key="1">
    <source>
        <dbReference type="SAM" id="MobiDB-lite"/>
    </source>
</evidence>
<dbReference type="SUPFAM" id="SSF54523">
    <property type="entry name" value="Pili subunits"/>
    <property type="match status" value="1"/>
</dbReference>
<feature type="region of interest" description="Disordered" evidence="1">
    <location>
        <begin position="269"/>
        <end position="289"/>
    </location>
</feature>
<dbReference type="InterPro" id="IPR012902">
    <property type="entry name" value="N_methyl_site"/>
</dbReference>
<feature type="domain" description="DUF1559" evidence="2">
    <location>
        <begin position="31"/>
        <end position="329"/>
    </location>
</feature>
<dbReference type="AlphaFoldDB" id="A0A5C5X886"/>
<protein>
    <submittedName>
        <fullName evidence="3">Type II secretion system protein G</fullName>
    </submittedName>
</protein>